<reference evidence="3 4" key="1">
    <citation type="submission" date="2023-08" db="EMBL/GenBank/DDBJ databases">
        <title>Bioegradation of LLDPE and BLDPE plastic by marine bacteria from coast plastic debris.</title>
        <authorList>
            <person name="Rong Z."/>
        </authorList>
    </citation>
    <scope>NUCLEOTIDE SEQUENCE [LARGE SCALE GENOMIC DNA]</scope>
    <source>
        <strain evidence="3 4">Z-2</strain>
    </source>
</reference>
<dbReference type="RefSeq" id="WP_310950900.1">
    <property type="nucleotide sequence ID" value="NZ_JAVLUS010000010.1"/>
</dbReference>
<dbReference type="NCBIfam" id="NF004531">
    <property type="entry name" value="PRK05878.1"/>
    <property type="match status" value="1"/>
</dbReference>
<dbReference type="PANTHER" id="PTHR22931:SF9">
    <property type="entry name" value="PYRUVATE, PHOSPHATE DIKINASE 1, CHLOROPLASTIC"/>
    <property type="match status" value="1"/>
</dbReference>
<dbReference type="Gene3D" id="1.10.189.10">
    <property type="entry name" value="Pyruvate Phosphate Dikinase, domain 2"/>
    <property type="match status" value="1"/>
</dbReference>
<evidence type="ECO:0000259" key="1">
    <source>
        <dbReference type="Pfam" id="PF00391"/>
    </source>
</evidence>
<dbReference type="PANTHER" id="PTHR22931">
    <property type="entry name" value="PHOSPHOENOLPYRUVATE DIKINASE-RELATED"/>
    <property type="match status" value="1"/>
</dbReference>
<keyword evidence="3" id="KW-0808">Transferase</keyword>
<organism evidence="3 4">
    <name type="scientific">Gordonia westfalica</name>
    <dbReference type="NCBI Taxonomy" id="158898"/>
    <lineage>
        <taxon>Bacteria</taxon>
        <taxon>Bacillati</taxon>
        <taxon>Actinomycetota</taxon>
        <taxon>Actinomycetes</taxon>
        <taxon>Mycobacteriales</taxon>
        <taxon>Gordoniaceae</taxon>
        <taxon>Gordonia</taxon>
    </lineage>
</organism>
<dbReference type="EMBL" id="JAVLUS010000010">
    <property type="protein sequence ID" value="MDS1114827.1"/>
    <property type="molecule type" value="Genomic_DNA"/>
</dbReference>
<dbReference type="InterPro" id="IPR002192">
    <property type="entry name" value="PPDK_AMP/ATP-bd"/>
</dbReference>
<dbReference type="Gene3D" id="3.30.470.20">
    <property type="entry name" value="ATP-grasp fold, B domain"/>
    <property type="match status" value="1"/>
</dbReference>
<feature type="domain" description="PEP-utilising enzyme mobile" evidence="1">
    <location>
        <begin position="385"/>
        <end position="453"/>
    </location>
</feature>
<protein>
    <submittedName>
        <fullName evidence="3">Pyruvate, phosphate dikinase</fullName>
        <ecNumber evidence="3">2.7.9.1</ecNumber>
    </submittedName>
</protein>
<evidence type="ECO:0000259" key="2">
    <source>
        <dbReference type="Pfam" id="PF01326"/>
    </source>
</evidence>
<feature type="domain" description="Pyruvate phosphate dikinase AMP/ATP-binding" evidence="2">
    <location>
        <begin position="73"/>
        <end position="248"/>
    </location>
</feature>
<proteinExistence type="predicted"/>
<dbReference type="Pfam" id="PF00391">
    <property type="entry name" value="PEP-utilizers"/>
    <property type="match status" value="1"/>
</dbReference>
<dbReference type="InterPro" id="IPR013815">
    <property type="entry name" value="ATP_grasp_subdomain_1"/>
</dbReference>
<dbReference type="InterPro" id="IPR010121">
    <property type="entry name" value="Pyruvate_phosphate_dikinase"/>
</dbReference>
<dbReference type="EC" id="2.7.9.1" evidence="3"/>
<feature type="domain" description="Pyruvate phosphate dikinase AMP/ATP-binding" evidence="2">
    <location>
        <begin position="28"/>
        <end position="65"/>
    </location>
</feature>
<evidence type="ECO:0000313" key="4">
    <source>
        <dbReference type="Proteomes" id="UP001265083"/>
    </source>
</evidence>
<sequence length="507" mass="53891">MTLAEHRRKGVTTELVLLDGTTDHDRDFIGGKAWSIQHMRALGISVPPAFVITTAVCREYYENGRVVPSGLWDQVDDAITKLEAQTGRHFGSADRPLLVSVRSGAATSMPGMMDTVLNLGMTDEIEAALARQSGDPGYAADTRRRFIDQFAKVVGTPAPSDPREQLHEAIRAVLDSWQSSRAVAYRSTRGIDETSGTAVTVQAMVFGNLGADSGTGVLFSRDPITGARGAYGEWLPHGQGEDVVSGRMDAVGLDALANSLPEIHRELLAVSETLERSGRDLQDIEFTVEEGRLWLLQSRSGKRTPEAAVRCAVDMVGEGLITPAEALRRIAPEQIRALQKPHLDPTAAARAEVLATGKPASPGIRTGVIVTEPDEAEDLTDEGTDVILGRQTTDPDDVAAMSVSVAVLTEFGGSTSHAAVVCREMAVPCVVGCGAGTITSLAGRIVTVDAGAGIIYDGALPIVDGHQEDAELSTVRRWLIDGDPSLDPEGDLAELLETYSGEEHPAS</sequence>
<name>A0ABU2GTQ0_9ACTN</name>
<dbReference type="Gene3D" id="3.30.1490.20">
    <property type="entry name" value="ATP-grasp fold, A domain"/>
    <property type="match status" value="1"/>
</dbReference>
<accession>A0ABU2GTQ0</accession>
<dbReference type="Gene3D" id="3.50.30.10">
    <property type="entry name" value="Phosphohistidine domain"/>
    <property type="match status" value="1"/>
</dbReference>
<keyword evidence="4" id="KW-1185">Reference proteome</keyword>
<comment type="caution">
    <text evidence="3">The sequence shown here is derived from an EMBL/GenBank/DDBJ whole genome shotgun (WGS) entry which is preliminary data.</text>
</comment>
<dbReference type="GO" id="GO:0050242">
    <property type="term" value="F:pyruvate, phosphate dikinase activity"/>
    <property type="evidence" value="ECO:0007669"/>
    <property type="project" value="UniProtKB-EC"/>
</dbReference>
<dbReference type="InterPro" id="IPR008279">
    <property type="entry name" value="PEP-util_enz_mobile_dom"/>
</dbReference>
<keyword evidence="3" id="KW-0670">Pyruvate</keyword>
<dbReference type="SUPFAM" id="SSF52009">
    <property type="entry name" value="Phosphohistidine domain"/>
    <property type="match status" value="1"/>
</dbReference>
<gene>
    <name evidence="3" type="ORF">RD149_13720</name>
</gene>
<dbReference type="InterPro" id="IPR036637">
    <property type="entry name" value="Phosphohistidine_dom_sf"/>
</dbReference>
<dbReference type="SUPFAM" id="SSF56059">
    <property type="entry name" value="Glutathione synthetase ATP-binding domain-like"/>
    <property type="match status" value="1"/>
</dbReference>
<dbReference type="Pfam" id="PF01326">
    <property type="entry name" value="PPDK_N"/>
    <property type="match status" value="2"/>
</dbReference>
<evidence type="ECO:0000313" key="3">
    <source>
        <dbReference type="EMBL" id="MDS1114827.1"/>
    </source>
</evidence>
<dbReference type="Proteomes" id="UP001265083">
    <property type="component" value="Unassembled WGS sequence"/>
</dbReference>